<evidence type="ECO:0000256" key="2">
    <source>
        <dbReference type="ARBA" id="ARBA00007894"/>
    </source>
</evidence>
<dbReference type="Pfam" id="PF19269">
    <property type="entry name" value="Anticodon_2"/>
    <property type="match status" value="1"/>
</dbReference>
<name>A0A511VAF3_9BACL</name>
<evidence type="ECO:0000256" key="5">
    <source>
        <dbReference type="ARBA" id="ARBA00022598"/>
    </source>
</evidence>
<feature type="binding site" evidence="11">
    <location>
        <position position="255"/>
    </location>
    <ligand>
        <name>ATP</name>
        <dbReference type="ChEBI" id="CHEBI:30616"/>
    </ligand>
</feature>
<dbReference type="GO" id="GO:0006424">
    <property type="term" value="P:glutamyl-tRNA aminoacylation"/>
    <property type="evidence" value="ECO:0007669"/>
    <property type="project" value="UniProtKB-UniRule"/>
</dbReference>
<dbReference type="EC" id="6.1.1.17" evidence="11"/>
<dbReference type="Gene3D" id="1.10.10.350">
    <property type="match status" value="1"/>
</dbReference>
<evidence type="ECO:0000256" key="11">
    <source>
        <dbReference type="HAMAP-Rule" id="MF_00022"/>
    </source>
</evidence>
<dbReference type="OrthoDB" id="9807503at2"/>
<dbReference type="InterPro" id="IPR020751">
    <property type="entry name" value="aa-tRNA-synth_I_codon-bd_sub2"/>
</dbReference>
<dbReference type="CDD" id="cd00808">
    <property type="entry name" value="GluRS_core"/>
    <property type="match status" value="1"/>
</dbReference>
<dbReference type="Proteomes" id="UP000321157">
    <property type="component" value="Unassembled WGS sequence"/>
</dbReference>
<organism evidence="14 15">
    <name type="scientific">Aneurinibacillus danicus</name>
    <dbReference type="NCBI Taxonomy" id="267746"/>
    <lineage>
        <taxon>Bacteria</taxon>
        <taxon>Bacillati</taxon>
        <taxon>Bacillota</taxon>
        <taxon>Bacilli</taxon>
        <taxon>Bacillales</taxon>
        <taxon>Paenibacillaceae</taxon>
        <taxon>Aneurinibacillus group</taxon>
        <taxon>Aneurinibacillus</taxon>
    </lineage>
</organism>
<dbReference type="RefSeq" id="WP_146810735.1">
    <property type="nucleotide sequence ID" value="NZ_BJXX01000124.1"/>
</dbReference>
<gene>
    <name evidence="11 14" type="primary">gltX</name>
    <name evidence="14" type="ORF">ADA01nite_27310</name>
</gene>
<dbReference type="InterPro" id="IPR045462">
    <property type="entry name" value="aa-tRNA-synth_I_cd-bd"/>
</dbReference>
<evidence type="ECO:0000256" key="10">
    <source>
        <dbReference type="ARBA" id="ARBA00048351"/>
    </source>
</evidence>
<dbReference type="EMBL" id="BJXX01000124">
    <property type="protein sequence ID" value="GEN35271.1"/>
    <property type="molecule type" value="Genomic_DNA"/>
</dbReference>
<evidence type="ECO:0000256" key="1">
    <source>
        <dbReference type="ARBA" id="ARBA00004496"/>
    </source>
</evidence>
<dbReference type="PRINTS" id="PR00987">
    <property type="entry name" value="TRNASYNTHGLU"/>
</dbReference>
<dbReference type="InterPro" id="IPR049940">
    <property type="entry name" value="GluQ/Sye"/>
</dbReference>
<comment type="subunit">
    <text evidence="3 11">Monomer.</text>
</comment>
<dbReference type="GO" id="GO:0008270">
    <property type="term" value="F:zinc ion binding"/>
    <property type="evidence" value="ECO:0007669"/>
    <property type="project" value="InterPro"/>
</dbReference>
<keyword evidence="7 11" id="KW-0067">ATP-binding</keyword>
<dbReference type="HAMAP" id="MF_00022">
    <property type="entry name" value="Glu_tRNA_synth_type1"/>
    <property type="match status" value="1"/>
</dbReference>
<dbReference type="GO" id="GO:0004818">
    <property type="term" value="F:glutamate-tRNA ligase activity"/>
    <property type="evidence" value="ECO:0007669"/>
    <property type="project" value="UniProtKB-UniRule"/>
</dbReference>
<dbReference type="GO" id="GO:0005829">
    <property type="term" value="C:cytosol"/>
    <property type="evidence" value="ECO:0007669"/>
    <property type="project" value="TreeGrafter"/>
</dbReference>
<dbReference type="PANTHER" id="PTHR43311">
    <property type="entry name" value="GLUTAMATE--TRNA LIGASE"/>
    <property type="match status" value="1"/>
</dbReference>
<keyword evidence="6 11" id="KW-0547">Nucleotide-binding</keyword>
<dbReference type="InterPro" id="IPR033910">
    <property type="entry name" value="GluRS_core"/>
</dbReference>
<evidence type="ECO:0000256" key="7">
    <source>
        <dbReference type="ARBA" id="ARBA00022840"/>
    </source>
</evidence>
<dbReference type="InterPro" id="IPR014729">
    <property type="entry name" value="Rossmann-like_a/b/a_fold"/>
</dbReference>
<keyword evidence="9 11" id="KW-0030">Aminoacyl-tRNA synthetase</keyword>
<dbReference type="AlphaFoldDB" id="A0A511VAF3"/>
<dbReference type="GO" id="GO:0000049">
    <property type="term" value="F:tRNA binding"/>
    <property type="evidence" value="ECO:0007669"/>
    <property type="project" value="InterPro"/>
</dbReference>
<dbReference type="InterPro" id="IPR020058">
    <property type="entry name" value="Glu/Gln-tRNA-synth_Ib_cat-dom"/>
</dbReference>
<sequence length="492" mass="56540">MSKKVRVRFAPSPTGHLHIGGARSALFNYLFARHHGGDFIVRIEDTDRKRNVEDAEAKLIESLRWFGTEWDESIDKDGGVGPYRSMDRLDIYQKYIDQLVAEGKAYPCYCTEEELTAEREAQKARGETPRYAGTCRNLTPEQIEVYEAEGRKASIRFRVQENREYTVHDHIRGEVTFESNGIGDFVICRPDGIPTYNFAVVIDDALMKITHVIRGEEHLSNTPRQLMIYEALGFEAPEFAHVALILNPDGKKMSKRDESIIQFMEQYRELGYLPEALMNFLVLLGWSPEEEQEIFTREELIEKFSLSRVSKSPAIFDVHKLNWMNNYYIKQTPVERIAELCISHMQSAGQLPQELSDEQRIWAERLVALYQEQLHYAAEIVELAASFFENEVKYDEEAKTVLAEEQVPDVMKAFYEELAALDEYTADTIKGALKAVQKSTGQKGKKLFMPVRVAVTGFTHGRDLNETLFLLGRETVMQRVANVANHYEQIVK</sequence>
<dbReference type="InterPro" id="IPR001412">
    <property type="entry name" value="aa-tRNA-synth_I_CS"/>
</dbReference>
<evidence type="ECO:0000313" key="15">
    <source>
        <dbReference type="Proteomes" id="UP000321157"/>
    </source>
</evidence>
<dbReference type="GO" id="GO:0005524">
    <property type="term" value="F:ATP binding"/>
    <property type="evidence" value="ECO:0007669"/>
    <property type="project" value="UniProtKB-UniRule"/>
</dbReference>
<evidence type="ECO:0000259" key="12">
    <source>
        <dbReference type="Pfam" id="PF00749"/>
    </source>
</evidence>
<feature type="domain" description="Glutamyl/glutaminyl-tRNA synthetase class Ib catalytic" evidence="12">
    <location>
        <begin position="4"/>
        <end position="323"/>
    </location>
</feature>
<reference evidence="14 15" key="1">
    <citation type="submission" date="2019-07" db="EMBL/GenBank/DDBJ databases">
        <title>Whole genome shotgun sequence of Aneurinibacillus danicus NBRC 102444.</title>
        <authorList>
            <person name="Hosoyama A."/>
            <person name="Uohara A."/>
            <person name="Ohji S."/>
            <person name="Ichikawa N."/>
        </authorList>
    </citation>
    <scope>NUCLEOTIDE SEQUENCE [LARGE SCALE GENOMIC DNA]</scope>
    <source>
        <strain evidence="14 15">NBRC 102444</strain>
    </source>
</reference>
<dbReference type="InterPro" id="IPR004527">
    <property type="entry name" value="Glu-tRNA-ligase_bac/mito"/>
</dbReference>
<comment type="catalytic activity">
    <reaction evidence="10 11">
        <text>tRNA(Glu) + L-glutamate + ATP = L-glutamyl-tRNA(Glu) + AMP + diphosphate</text>
        <dbReference type="Rhea" id="RHEA:23540"/>
        <dbReference type="Rhea" id="RHEA-COMP:9663"/>
        <dbReference type="Rhea" id="RHEA-COMP:9680"/>
        <dbReference type="ChEBI" id="CHEBI:29985"/>
        <dbReference type="ChEBI" id="CHEBI:30616"/>
        <dbReference type="ChEBI" id="CHEBI:33019"/>
        <dbReference type="ChEBI" id="CHEBI:78442"/>
        <dbReference type="ChEBI" id="CHEBI:78520"/>
        <dbReference type="ChEBI" id="CHEBI:456215"/>
        <dbReference type="EC" id="6.1.1.17"/>
    </reaction>
</comment>
<evidence type="ECO:0000313" key="14">
    <source>
        <dbReference type="EMBL" id="GEN35271.1"/>
    </source>
</evidence>
<dbReference type="Pfam" id="PF00749">
    <property type="entry name" value="tRNA-synt_1c"/>
    <property type="match status" value="1"/>
</dbReference>
<dbReference type="InterPro" id="IPR008925">
    <property type="entry name" value="aa_tRNA-synth_I_cd-bd_sf"/>
</dbReference>
<dbReference type="SUPFAM" id="SSF52374">
    <property type="entry name" value="Nucleotidylyl transferase"/>
    <property type="match status" value="1"/>
</dbReference>
<comment type="caution">
    <text evidence="14">The sequence shown here is derived from an EMBL/GenBank/DDBJ whole genome shotgun (WGS) entry which is preliminary data.</text>
</comment>
<comment type="subcellular location">
    <subcellularLocation>
        <location evidence="1 11">Cytoplasm</location>
    </subcellularLocation>
</comment>
<protein>
    <recommendedName>
        <fullName evidence="11">Glutamate--tRNA ligase</fullName>
        <ecNumber evidence="11">6.1.1.17</ecNumber>
    </recommendedName>
    <alternativeName>
        <fullName evidence="11">Glutamyl-tRNA synthetase</fullName>
        <shortName evidence="11">GluRS</shortName>
    </alternativeName>
</protein>
<dbReference type="PANTHER" id="PTHR43311:SF2">
    <property type="entry name" value="GLUTAMATE--TRNA LIGASE, MITOCHONDRIAL-RELATED"/>
    <property type="match status" value="1"/>
</dbReference>
<dbReference type="SUPFAM" id="SSF48163">
    <property type="entry name" value="An anticodon-binding domain of class I aminoacyl-tRNA synthetases"/>
    <property type="match status" value="1"/>
</dbReference>
<dbReference type="NCBIfam" id="TIGR00464">
    <property type="entry name" value="gltX_bact"/>
    <property type="match status" value="1"/>
</dbReference>
<keyword evidence="4 11" id="KW-0963">Cytoplasm</keyword>
<evidence type="ECO:0000256" key="4">
    <source>
        <dbReference type="ARBA" id="ARBA00022490"/>
    </source>
</evidence>
<proteinExistence type="inferred from homology"/>
<dbReference type="PROSITE" id="PS00178">
    <property type="entry name" value="AA_TRNA_LIGASE_I"/>
    <property type="match status" value="1"/>
</dbReference>
<evidence type="ECO:0000256" key="3">
    <source>
        <dbReference type="ARBA" id="ARBA00011245"/>
    </source>
</evidence>
<dbReference type="FunFam" id="1.10.10.350:FF:000002">
    <property type="entry name" value="Glutamate--tRNA ligase"/>
    <property type="match status" value="1"/>
</dbReference>
<evidence type="ECO:0000256" key="9">
    <source>
        <dbReference type="ARBA" id="ARBA00023146"/>
    </source>
</evidence>
<comment type="similarity">
    <text evidence="2 11">Belongs to the class-I aminoacyl-tRNA synthetase family. Glutamate--tRNA ligase type 1 subfamily.</text>
</comment>
<keyword evidence="8 11" id="KW-0648">Protein biosynthesis</keyword>
<feature type="domain" description="Aminoacyl-tRNA synthetase class I anticodon-binding" evidence="13">
    <location>
        <begin position="342"/>
        <end position="482"/>
    </location>
</feature>
<keyword evidence="15" id="KW-1185">Reference proteome</keyword>
<feature type="short sequence motif" description="'KMSKS' region" evidence="11">
    <location>
        <begin position="252"/>
        <end position="256"/>
    </location>
</feature>
<dbReference type="Gene3D" id="3.40.50.620">
    <property type="entry name" value="HUPs"/>
    <property type="match status" value="1"/>
</dbReference>
<dbReference type="InterPro" id="IPR000924">
    <property type="entry name" value="Glu/Gln-tRNA-synth"/>
</dbReference>
<evidence type="ECO:0000256" key="8">
    <source>
        <dbReference type="ARBA" id="ARBA00022917"/>
    </source>
</evidence>
<accession>A0A511VAF3</accession>
<comment type="function">
    <text evidence="11">Catalyzes the attachment of glutamate to tRNA(Glu) in a two-step reaction: glutamate is first activated by ATP to form Glu-AMP and then transferred to the acceptor end of tRNA(Glu).</text>
</comment>
<feature type="short sequence motif" description="'HIGH' region" evidence="11">
    <location>
        <begin position="11"/>
        <end position="21"/>
    </location>
</feature>
<keyword evidence="5 11" id="KW-0436">Ligase</keyword>
<evidence type="ECO:0000256" key="6">
    <source>
        <dbReference type="ARBA" id="ARBA00022741"/>
    </source>
</evidence>
<dbReference type="FunFam" id="3.40.50.620:FF:000007">
    <property type="entry name" value="Glutamate--tRNA ligase"/>
    <property type="match status" value="1"/>
</dbReference>
<evidence type="ECO:0000259" key="13">
    <source>
        <dbReference type="Pfam" id="PF19269"/>
    </source>
</evidence>
<comment type="caution">
    <text evidence="11">Lacks conserved residue(s) required for the propagation of feature annotation.</text>
</comment>